<dbReference type="AlphaFoldDB" id="A0A853JGI4"/>
<keyword evidence="1" id="KW-0812">Transmembrane</keyword>
<dbReference type="Proteomes" id="UP000578091">
    <property type="component" value="Unassembled WGS sequence"/>
</dbReference>
<sequence>MLLEFLIQFVLEGLVEVGAHAFKRDRAPVHPALAVTGYVILGGLLGWLSFLVLPQQLISHPYAAVANLVVTPIAVGLALGAIGAWRAKRGSGLVRLDKFAYGYAFALAFALARFGLGAAG</sequence>
<feature type="transmembrane region" description="Helical" evidence="1">
    <location>
        <begin position="65"/>
        <end position="87"/>
    </location>
</feature>
<dbReference type="EMBL" id="JACCKA010000085">
    <property type="protein sequence ID" value="NZA27699.1"/>
    <property type="molecule type" value="Genomic_DNA"/>
</dbReference>
<proteinExistence type="predicted"/>
<keyword evidence="3" id="KW-1185">Reference proteome</keyword>
<name>A0A853JGI4_9GAMM</name>
<comment type="caution">
    <text evidence="2">The sequence shown here is derived from an EMBL/GenBank/DDBJ whole genome shotgun (WGS) entry which is preliminary data.</text>
</comment>
<gene>
    <name evidence="2" type="ORF">H0E84_15060</name>
</gene>
<keyword evidence="1" id="KW-1133">Transmembrane helix</keyword>
<reference evidence="2 3" key="1">
    <citation type="submission" date="2020-07" db="EMBL/GenBank/DDBJ databases">
        <title>Luteimonas sp. SJ-92.</title>
        <authorList>
            <person name="Huang X.-X."/>
            <person name="Xu L."/>
            <person name="Sun J.-Q."/>
        </authorList>
    </citation>
    <scope>NUCLEOTIDE SEQUENCE [LARGE SCALE GENOMIC DNA]</scope>
    <source>
        <strain evidence="2 3">SJ-92</strain>
    </source>
</reference>
<feature type="transmembrane region" description="Helical" evidence="1">
    <location>
        <begin position="32"/>
        <end position="53"/>
    </location>
</feature>
<evidence type="ECO:0000313" key="2">
    <source>
        <dbReference type="EMBL" id="NZA27699.1"/>
    </source>
</evidence>
<protein>
    <submittedName>
        <fullName evidence="2">Uncharacterized protein</fullName>
    </submittedName>
</protein>
<organism evidence="2 3">
    <name type="scientific">Luteimonas salinisoli</name>
    <dbReference type="NCBI Taxonomy" id="2752307"/>
    <lineage>
        <taxon>Bacteria</taxon>
        <taxon>Pseudomonadati</taxon>
        <taxon>Pseudomonadota</taxon>
        <taxon>Gammaproteobacteria</taxon>
        <taxon>Lysobacterales</taxon>
        <taxon>Lysobacteraceae</taxon>
        <taxon>Luteimonas</taxon>
    </lineage>
</organism>
<feature type="transmembrane region" description="Helical" evidence="1">
    <location>
        <begin position="99"/>
        <end position="119"/>
    </location>
</feature>
<evidence type="ECO:0000313" key="3">
    <source>
        <dbReference type="Proteomes" id="UP000578091"/>
    </source>
</evidence>
<keyword evidence="1" id="KW-0472">Membrane</keyword>
<evidence type="ECO:0000256" key="1">
    <source>
        <dbReference type="SAM" id="Phobius"/>
    </source>
</evidence>
<accession>A0A853JGI4</accession>